<gene>
    <name evidence="1" type="ORF">O6H91_10G084400</name>
</gene>
<comment type="caution">
    <text evidence="1">The sequence shown here is derived from an EMBL/GenBank/DDBJ whole genome shotgun (WGS) entry which is preliminary data.</text>
</comment>
<sequence length="405" mass="45179">MMSKREVDQTPKEFINNNHNNISMFMNRKIAATLSRALMKISIRGGAGQEEMRRFSSAKGKQGMQLVFLGTSAALPTISRNTSCIALRHGITTYLFDCGEGSYRQLQKTPFRICKINKIFITHMHGDHVMGVPGFLCSIGRTLIKYNQPIEVYGPQGLRDWLRASLQACFGRVESKYMVHELVLKEDKSLARVATQSSAKNEHEDELPGEDIICSGDGLWHVCKDNNLEVKAGILQHNVPCWGYVVEEQIGRSNLEQILDSEPRCNMEHVALQKTDISSISRSEKEKLSNILGLNKRSRKVVILGDTCDSRSLLVAAKDADVLVHEATIVREHDVPESILRTHSSSRMAGEFAKAINAKFLILTHFSGYILGRDTVLVDLVNEAKNASGKDIVIAAKDFLTVRVL</sequence>
<reference evidence="2" key="1">
    <citation type="journal article" date="2024" name="Proc. Natl. Acad. Sci. U.S.A.">
        <title>Extraordinary preservation of gene collinearity over three hundred million years revealed in homosporous lycophytes.</title>
        <authorList>
            <person name="Li C."/>
            <person name="Wickell D."/>
            <person name="Kuo L.Y."/>
            <person name="Chen X."/>
            <person name="Nie B."/>
            <person name="Liao X."/>
            <person name="Peng D."/>
            <person name="Ji J."/>
            <person name="Jenkins J."/>
            <person name="Williams M."/>
            <person name="Shu S."/>
            <person name="Plott C."/>
            <person name="Barry K."/>
            <person name="Rajasekar S."/>
            <person name="Grimwood J."/>
            <person name="Han X."/>
            <person name="Sun S."/>
            <person name="Hou Z."/>
            <person name="He W."/>
            <person name="Dai G."/>
            <person name="Sun C."/>
            <person name="Schmutz J."/>
            <person name="Leebens-Mack J.H."/>
            <person name="Li F.W."/>
            <person name="Wang L."/>
        </authorList>
    </citation>
    <scope>NUCLEOTIDE SEQUENCE [LARGE SCALE GENOMIC DNA]</scope>
    <source>
        <strain evidence="2">cv. PW_Plant_1</strain>
    </source>
</reference>
<organism evidence="1 2">
    <name type="scientific">Diphasiastrum complanatum</name>
    <name type="common">Issler's clubmoss</name>
    <name type="synonym">Lycopodium complanatum</name>
    <dbReference type="NCBI Taxonomy" id="34168"/>
    <lineage>
        <taxon>Eukaryota</taxon>
        <taxon>Viridiplantae</taxon>
        <taxon>Streptophyta</taxon>
        <taxon>Embryophyta</taxon>
        <taxon>Tracheophyta</taxon>
        <taxon>Lycopodiopsida</taxon>
        <taxon>Lycopodiales</taxon>
        <taxon>Lycopodiaceae</taxon>
        <taxon>Lycopodioideae</taxon>
        <taxon>Diphasiastrum</taxon>
    </lineage>
</organism>
<keyword evidence="2" id="KW-1185">Reference proteome</keyword>
<evidence type="ECO:0000313" key="1">
    <source>
        <dbReference type="EMBL" id="KAJ7541989.1"/>
    </source>
</evidence>
<evidence type="ECO:0000313" key="2">
    <source>
        <dbReference type="Proteomes" id="UP001162992"/>
    </source>
</evidence>
<dbReference type="EMBL" id="CM055101">
    <property type="protein sequence ID" value="KAJ7541989.1"/>
    <property type="molecule type" value="Genomic_DNA"/>
</dbReference>
<protein>
    <submittedName>
        <fullName evidence="1">Uncharacterized protein</fullName>
    </submittedName>
</protein>
<name>A0ACC2CJE3_DIPCM</name>
<dbReference type="Proteomes" id="UP001162992">
    <property type="component" value="Chromosome 10"/>
</dbReference>
<proteinExistence type="predicted"/>
<accession>A0ACC2CJE3</accession>